<evidence type="ECO:0000313" key="1">
    <source>
        <dbReference type="EMBL" id="QQP11651.1"/>
    </source>
</evidence>
<keyword evidence="2" id="KW-1185">Reference proteome</keyword>
<name>A0ABX7APZ5_9BACI</name>
<reference evidence="1 2" key="1">
    <citation type="submission" date="2020-01" db="EMBL/GenBank/DDBJ databases">
        <authorList>
            <person name="Liu G."/>
            <person name="Liu B."/>
        </authorList>
    </citation>
    <scope>NUCLEOTIDE SEQUENCE [LARGE SCALE GENOMIC DNA]</scope>
    <source>
        <strain evidence="1 2">FJAT-51161</strain>
    </source>
</reference>
<gene>
    <name evidence="1" type="ORF">FJQ98_21065</name>
</gene>
<accession>A0ABX7APZ5</accession>
<dbReference type="RefSeq" id="WP_053592709.1">
    <property type="nucleotide sequence ID" value="NZ_CP067341.1"/>
</dbReference>
<proteinExistence type="predicted"/>
<evidence type="ECO:0000313" key="2">
    <source>
        <dbReference type="Proteomes" id="UP000596049"/>
    </source>
</evidence>
<protein>
    <submittedName>
        <fullName evidence="1">Uncharacterized protein</fullName>
    </submittedName>
</protein>
<organism evidence="1 2">
    <name type="scientific">Lysinibacillus agricola</name>
    <dbReference type="NCBI Taxonomy" id="2590012"/>
    <lineage>
        <taxon>Bacteria</taxon>
        <taxon>Bacillati</taxon>
        <taxon>Bacillota</taxon>
        <taxon>Bacilli</taxon>
        <taxon>Bacillales</taxon>
        <taxon>Bacillaceae</taxon>
        <taxon>Lysinibacillus</taxon>
    </lineage>
</organism>
<sequence>MNDKRIFTGKYVQEELGIDDKKLSKLADYFSDRIDGFAEYVGKWRKYTKREIEFIRYFLRERERFDVDSVVTKDAYDMYYECK</sequence>
<dbReference type="EMBL" id="CP067341">
    <property type="protein sequence ID" value="QQP11651.1"/>
    <property type="molecule type" value="Genomic_DNA"/>
</dbReference>
<dbReference type="Proteomes" id="UP000596049">
    <property type="component" value="Chromosome"/>
</dbReference>